<evidence type="ECO:0000313" key="1">
    <source>
        <dbReference type="EMBL" id="RXM33914.1"/>
    </source>
</evidence>
<dbReference type="EMBL" id="SCEB01214671">
    <property type="protein sequence ID" value="RXM33914.1"/>
    <property type="molecule type" value="Genomic_DNA"/>
</dbReference>
<organism evidence="1 2">
    <name type="scientific">Acipenser ruthenus</name>
    <name type="common">Sterlet sturgeon</name>
    <dbReference type="NCBI Taxonomy" id="7906"/>
    <lineage>
        <taxon>Eukaryota</taxon>
        <taxon>Metazoa</taxon>
        <taxon>Chordata</taxon>
        <taxon>Craniata</taxon>
        <taxon>Vertebrata</taxon>
        <taxon>Euteleostomi</taxon>
        <taxon>Actinopterygii</taxon>
        <taxon>Chondrostei</taxon>
        <taxon>Acipenseriformes</taxon>
        <taxon>Acipenseridae</taxon>
        <taxon>Acipenser</taxon>
    </lineage>
</organism>
<reference evidence="1 2" key="1">
    <citation type="submission" date="2019-01" db="EMBL/GenBank/DDBJ databases">
        <title>Draft Genome and Complete Hox-Cluster Characterization of the Sterlet Sturgeon (Acipenser ruthenus).</title>
        <authorList>
            <person name="Wei Q."/>
        </authorList>
    </citation>
    <scope>NUCLEOTIDE SEQUENCE [LARGE SCALE GENOMIC DNA]</scope>
    <source>
        <strain evidence="1">WHYD16114868_AA</strain>
        <tissue evidence="1">Blood</tissue>
    </source>
</reference>
<protein>
    <submittedName>
        <fullName evidence="1">Phospholipase A1 member A</fullName>
    </submittedName>
</protein>
<evidence type="ECO:0000313" key="2">
    <source>
        <dbReference type="Proteomes" id="UP000289886"/>
    </source>
</evidence>
<comment type="caution">
    <text evidence="1">The sequence shown here is derived from an EMBL/GenBank/DDBJ whole genome shotgun (WGS) entry which is preliminary data.</text>
</comment>
<keyword evidence="2" id="KW-1185">Reference proteome</keyword>
<name>A0A444UFG7_ACIRT</name>
<dbReference type="Proteomes" id="UP000289886">
    <property type="component" value="Unassembled WGS sequence"/>
</dbReference>
<sequence length="124" mass="14129">MQIQYLIFTSRNRNCASIVTGGSIEEIQATNFSSFLDTKVIVLGYRQKGVTGFKMVMAHSTMLCKIDSIELKNTGTRFYRKDEINIVKICISEVPSDRKESLCIENIELKEGNPWSHDFVKLCN</sequence>
<proteinExistence type="predicted"/>
<accession>A0A444UFG7</accession>
<dbReference type="AlphaFoldDB" id="A0A444UFG7"/>
<gene>
    <name evidence="1" type="ORF">EOD39_5105</name>
</gene>